<dbReference type="InterPro" id="IPR058532">
    <property type="entry name" value="YjbR/MT2646/Rv2570-like"/>
</dbReference>
<evidence type="ECO:0000313" key="2">
    <source>
        <dbReference type="Proteomes" id="UP000658390"/>
    </source>
</evidence>
<dbReference type="InterPro" id="IPR007351">
    <property type="entry name" value="YjbR"/>
</dbReference>
<protein>
    <submittedName>
        <fullName evidence="1">MmcQ/YjbR family DNA-binding protein</fullName>
    </submittedName>
</protein>
<dbReference type="Pfam" id="PF04237">
    <property type="entry name" value="YjbR"/>
    <property type="match status" value="1"/>
</dbReference>
<dbReference type="GO" id="GO:0003677">
    <property type="term" value="F:DNA binding"/>
    <property type="evidence" value="ECO:0007669"/>
    <property type="project" value="UniProtKB-KW"/>
</dbReference>
<accession>A0A8I1FVM8</accession>
<dbReference type="RefSeq" id="WP_198822977.1">
    <property type="nucleotide sequence ID" value="NZ_JAEKCZ010000032.1"/>
</dbReference>
<dbReference type="PANTHER" id="PTHR35145">
    <property type="entry name" value="CYTOPLASMIC PROTEIN-RELATED"/>
    <property type="match status" value="1"/>
</dbReference>
<sequence>MSLKEDIVNYVAKEFAVEPEHLWEKFPRYAVLRHSGSKKWFGIIMNVPKEKLGLAGEGEVEILDVKCHPEKTGSLRKLEGVFPGYHMNKEHWISVLLDGSVAARQIHELIEDSYALTQ</sequence>
<evidence type="ECO:0000313" key="1">
    <source>
        <dbReference type="EMBL" id="MBJ2259598.1"/>
    </source>
</evidence>
<dbReference type="SUPFAM" id="SSF142906">
    <property type="entry name" value="YjbR-like"/>
    <property type="match status" value="1"/>
</dbReference>
<dbReference type="Gene3D" id="3.90.1150.30">
    <property type="match status" value="1"/>
</dbReference>
<dbReference type="Proteomes" id="UP000658390">
    <property type="component" value="Unassembled WGS sequence"/>
</dbReference>
<dbReference type="InterPro" id="IPR038056">
    <property type="entry name" value="YjbR-like_sf"/>
</dbReference>
<gene>
    <name evidence="1" type="ORF">JFT45_24135</name>
</gene>
<dbReference type="PANTHER" id="PTHR35145:SF1">
    <property type="entry name" value="CYTOPLASMIC PROTEIN"/>
    <property type="match status" value="1"/>
</dbReference>
<dbReference type="AlphaFoldDB" id="A0A8I1FVM8"/>
<reference evidence="1" key="1">
    <citation type="submission" date="2020-12" db="EMBL/GenBank/DDBJ databases">
        <title>Antibiotic resistance and phylogeny of Pseudomonas spp. isolated over three decades from chicken meat in the Norwegian food chain.</title>
        <authorList>
            <person name="Moen B."/>
        </authorList>
    </citation>
    <scope>NUCLEOTIDE SEQUENCE</scope>
    <source>
        <strain evidence="1">MF6762</strain>
    </source>
</reference>
<keyword evidence="1" id="KW-0238">DNA-binding</keyword>
<comment type="caution">
    <text evidence="1">The sequence shown here is derived from an EMBL/GenBank/DDBJ whole genome shotgun (WGS) entry which is preliminary data.</text>
</comment>
<organism evidence="1 2">
    <name type="scientific">Pseudomonas psychrophila</name>
    <dbReference type="NCBI Taxonomy" id="122355"/>
    <lineage>
        <taxon>Bacteria</taxon>
        <taxon>Pseudomonadati</taxon>
        <taxon>Pseudomonadota</taxon>
        <taxon>Gammaproteobacteria</taxon>
        <taxon>Pseudomonadales</taxon>
        <taxon>Pseudomonadaceae</taxon>
        <taxon>Pseudomonas</taxon>
    </lineage>
</organism>
<name>A0A8I1FVM8_9PSED</name>
<proteinExistence type="predicted"/>
<dbReference type="EMBL" id="JAEKCZ010000032">
    <property type="protein sequence ID" value="MBJ2259598.1"/>
    <property type="molecule type" value="Genomic_DNA"/>
</dbReference>